<dbReference type="InterPro" id="IPR026888">
    <property type="entry name" value="AcetylCoA_hyd_C"/>
</dbReference>
<name>A0A1M5KPD3_9FLAO</name>
<evidence type="ECO:0000259" key="4">
    <source>
        <dbReference type="Pfam" id="PF13336"/>
    </source>
</evidence>
<organism evidence="5 6">
    <name type="scientific">Winogradskyella jejuensis</name>
    <dbReference type="NCBI Taxonomy" id="1089305"/>
    <lineage>
        <taxon>Bacteria</taxon>
        <taxon>Pseudomonadati</taxon>
        <taxon>Bacteroidota</taxon>
        <taxon>Flavobacteriia</taxon>
        <taxon>Flavobacteriales</taxon>
        <taxon>Flavobacteriaceae</taxon>
        <taxon>Winogradskyella</taxon>
    </lineage>
</organism>
<dbReference type="STRING" id="1089305.SAMN05444148_0393"/>
<evidence type="ECO:0000313" key="5">
    <source>
        <dbReference type="EMBL" id="SHG54618.1"/>
    </source>
</evidence>
<proteinExistence type="inferred from homology"/>
<dbReference type="GO" id="GO:0008775">
    <property type="term" value="F:acetate CoA-transferase activity"/>
    <property type="evidence" value="ECO:0007669"/>
    <property type="project" value="InterPro"/>
</dbReference>
<dbReference type="PANTHER" id="PTHR21432">
    <property type="entry name" value="ACETYL-COA HYDROLASE-RELATED"/>
    <property type="match status" value="1"/>
</dbReference>
<comment type="similarity">
    <text evidence="1">Belongs to the acetyl-CoA hydrolase/transferase family.</text>
</comment>
<evidence type="ECO:0000313" key="6">
    <source>
        <dbReference type="Proteomes" id="UP000184522"/>
    </source>
</evidence>
<dbReference type="InterPro" id="IPR046433">
    <property type="entry name" value="ActCoA_hydro"/>
</dbReference>
<dbReference type="AlphaFoldDB" id="A0A1M5KPD3"/>
<dbReference type="Pfam" id="PF13336">
    <property type="entry name" value="AcetylCoA_hyd_C"/>
    <property type="match status" value="1"/>
</dbReference>
<dbReference type="RefSeq" id="WP_073082305.1">
    <property type="nucleotide sequence ID" value="NZ_FQWS01000001.1"/>
</dbReference>
<dbReference type="GO" id="GO:0006083">
    <property type="term" value="P:acetate metabolic process"/>
    <property type="evidence" value="ECO:0007669"/>
    <property type="project" value="InterPro"/>
</dbReference>
<accession>A0A1M5KPD3</accession>
<evidence type="ECO:0000259" key="3">
    <source>
        <dbReference type="Pfam" id="PF02550"/>
    </source>
</evidence>
<dbReference type="Pfam" id="PF02550">
    <property type="entry name" value="AcetylCoA_hydro"/>
    <property type="match status" value="1"/>
</dbReference>
<dbReference type="Gene3D" id="3.40.1080.10">
    <property type="entry name" value="Glutaconate Coenzyme A-transferase"/>
    <property type="match status" value="1"/>
</dbReference>
<dbReference type="OrthoDB" id="9801795at2"/>
<dbReference type="InterPro" id="IPR003702">
    <property type="entry name" value="ActCoA_hydro_N"/>
</dbReference>
<feature type="domain" description="Acetyl-CoA hydrolase/transferase N-terminal" evidence="3">
    <location>
        <begin position="7"/>
        <end position="171"/>
    </location>
</feature>
<dbReference type="Gene3D" id="3.30.750.70">
    <property type="entry name" value="4-hydroxybutyrate coenzyme like domains"/>
    <property type="match status" value="1"/>
</dbReference>
<evidence type="ECO:0000256" key="2">
    <source>
        <dbReference type="ARBA" id="ARBA00022679"/>
    </source>
</evidence>
<dbReference type="PANTHER" id="PTHR21432:SF20">
    <property type="entry name" value="ACETYL-COA HYDROLASE"/>
    <property type="match status" value="1"/>
</dbReference>
<dbReference type="Gene3D" id="3.40.1080.20">
    <property type="entry name" value="Acetyl-CoA hydrolase/transferase C-terminal domain"/>
    <property type="match status" value="1"/>
</dbReference>
<reference evidence="6" key="1">
    <citation type="submission" date="2016-11" db="EMBL/GenBank/DDBJ databases">
        <authorList>
            <person name="Varghese N."/>
            <person name="Submissions S."/>
        </authorList>
    </citation>
    <scope>NUCLEOTIDE SEQUENCE [LARGE SCALE GENOMIC DNA]</scope>
    <source>
        <strain evidence="6">DSM 25330</strain>
    </source>
</reference>
<gene>
    <name evidence="5" type="ORF">SAMN05444148_0393</name>
</gene>
<evidence type="ECO:0000256" key="1">
    <source>
        <dbReference type="ARBA" id="ARBA00009632"/>
    </source>
</evidence>
<dbReference type="InterPro" id="IPR038460">
    <property type="entry name" value="AcetylCoA_hyd_C_sf"/>
</dbReference>
<dbReference type="SUPFAM" id="SSF100950">
    <property type="entry name" value="NagB/RpiA/CoA transferase-like"/>
    <property type="match status" value="2"/>
</dbReference>
<dbReference type="EMBL" id="FQWS01000001">
    <property type="protein sequence ID" value="SHG54618.1"/>
    <property type="molecule type" value="Genomic_DNA"/>
</dbReference>
<keyword evidence="6" id="KW-1185">Reference proteome</keyword>
<dbReference type="InterPro" id="IPR037171">
    <property type="entry name" value="NagB/RpiA_transferase-like"/>
</dbReference>
<keyword evidence="5" id="KW-0378">Hydrolase</keyword>
<protein>
    <submittedName>
        <fullName evidence="5">Acyl-CoA hydrolase</fullName>
    </submittedName>
</protein>
<sequence length="430" mass="46494">MSLQHITPAQAVAKIQSGQRVFFQGAAMTPNLLIEALCNRYSELQNVEIIQVHTEGEALYTQEPYSKAFKINSCFVGGNVRQSVNGGNGDYIPIFLSEIHLLFRHNILPIDIAFIQVSPPDRHGYCSLGTSVDITLPAVETAKTVIAQINPNVPRTHGDGIIHLNDIDHTVYCDRDLSISGGAVISDTEARIGANVAELIEDGATLQMGIGNIPNAVLNNLGNHKRLGIHTEMFSDGILPLVESGVITGEEKTVKTGKIVTCFAVGSQKLYDFVNDNPLVHFKEAAYTNDTAIIRRNPKVTAINSAIEIDLTGQVCADTIGNRQYSGVGGQMDFIRGASLSEGGKPIFAMTAATAKGISKITSYLKEGAGITTTRAHVHYVVTEYGVADLFGKNLKQRAKALINIAHPDFREQLSRDAFARFGGEVYSLV</sequence>
<dbReference type="GO" id="GO:0016787">
    <property type="term" value="F:hydrolase activity"/>
    <property type="evidence" value="ECO:0007669"/>
    <property type="project" value="UniProtKB-KW"/>
</dbReference>
<dbReference type="Proteomes" id="UP000184522">
    <property type="component" value="Unassembled WGS sequence"/>
</dbReference>
<feature type="domain" description="Acetyl-CoA hydrolase/transferase C-terminal" evidence="4">
    <location>
        <begin position="266"/>
        <end position="417"/>
    </location>
</feature>
<keyword evidence="2" id="KW-0808">Transferase</keyword>